<evidence type="ECO:0000256" key="1">
    <source>
        <dbReference type="ARBA" id="ARBA00004651"/>
    </source>
</evidence>
<feature type="transmembrane region" description="Helical" evidence="6">
    <location>
        <begin position="195"/>
        <end position="213"/>
    </location>
</feature>
<protein>
    <submittedName>
        <fullName evidence="7">Branched-chain amino acid ABC transporter permease</fullName>
    </submittedName>
</protein>
<feature type="transmembrane region" description="Helical" evidence="6">
    <location>
        <begin position="59"/>
        <end position="77"/>
    </location>
</feature>
<name>A0A0D5NIK7_9BACL</name>
<keyword evidence="4 6" id="KW-1133">Transmembrane helix</keyword>
<dbReference type="CDD" id="cd06580">
    <property type="entry name" value="TM_PBP1_transp_TpRbsC_like"/>
    <property type="match status" value="1"/>
</dbReference>
<keyword evidence="8" id="KW-1185">Reference proteome</keyword>
<evidence type="ECO:0000256" key="5">
    <source>
        <dbReference type="ARBA" id="ARBA00023136"/>
    </source>
</evidence>
<comment type="subcellular location">
    <subcellularLocation>
        <location evidence="1">Cell membrane</location>
        <topology evidence="1">Multi-pass membrane protein</topology>
    </subcellularLocation>
</comment>
<dbReference type="STRING" id="1126833.VN24_10580"/>
<accession>A0A0D5NIK7</accession>
<dbReference type="KEGG" id="pbj:VN24_10580"/>
<dbReference type="InterPro" id="IPR001851">
    <property type="entry name" value="ABC_transp_permease"/>
</dbReference>
<evidence type="ECO:0000313" key="7">
    <source>
        <dbReference type="EMBL" id="AJY74955.1"/>
    </source>
</evidence>
<feature type="transmembrane region" description="Helical" evidence="6">
    <location>
        <begin position="266"/>
        <end position="287"/>
    </location>
</feature>
<dbReference type="Proteomes" id="UP000032633">
    <property type="component" value="Chromosome"/>
</dbReference>
<dbReference type="Pfam" id="PF02653">
    <property type="entry name" value="BPD_transp_2"/>
    <property type="match status" value="1"/>
</dbReference>
<dbReference type="GO" id="GO:0005886">
    <property type="term" value="C:plasma membrane"/>
    <property type="evidence" value="ECO:0007669"/>
    <property type="project" value="UniProtKB-SubCell"/>
</dbReference>
<dbReference type="PATRIC" id="fig|1126833.4.peg.2334"/>
<dbReference type="OrthoDB" id="45037at2"/>
<proteinExistence type="predicted"/>
<feature type="transmembrane region" description="Helical" evidence="6">
    <location>
        <begin position="142"/>
        <end position="160"/>
    </location>
</feature>
<keyword evidence="3 6" id="KW-0812">Transmembrane</keyword>
<evidence type="ECO:0000256" key="2">
    <source>
        <dbReference type="ARBA" id="ARBA00022475"/>
    </source>
</evidence>
<dbReference type="GO" id="GO:0022857">
    <property type="term" value="F:transmembrane transporter activity"/>
    <property type="evidence" value="ECO:0007669"/>
    <property type="project" value="InterPro"/>
</dbReference>
<feature type="transmembrane region" description="Helical" evidence="6">
    <location>
        <begin position="12"/>
        <end position="39"/>
    </location>
</feature>
<keyword evidence="2" id="KW-1003">Cell membrane</keyword>
<evidence type="ECO:0000256" key="6">
    <source>
        <dbReference type="SAM" id="Phobius"/>
    </source>
</evidence>
<feature type="transmembrane region" description="Helical" evidence="6">
    <location>
        <begin position="108"/>
        <end position="130"/>
    </location>
</feature>
<dbReference type="EMBL" id="CP011058">
    <property type="protein sequence ID" value="AJY74955.1"/>
    <property type="molecule type" value="Genomic_DNA"/>
</dbReference>
<dbReference type="HOGENOM" id="CLU_040769_0_1_9"/>
<feature type="transmembrane region" description="Helical" evidence="6">
    <location>
        <begin position="323"/>
        <end position="345"/>
    </location>
</feature>
<reference evidence="7 8" key="1">
    <citation type="journal article" date="2015" name="J. Biotechnol.">
        <title>Complete genome sequence of Paenibacillus beijingensis 7188(T) (=DSM 24997(T)), a novel rhizobacterium from jujube garden soil.</title>
        <authorList>
            <person name="Kwak Y."/>
            <person name="Shin J.H."/>
        </authorList>
    </citation>
    <scope>NUCLEOTIDE SEQUENCE [LARGE SCALE GENOMIC DNA]</scope>
    <source>
        <strain evidence="7 8">DSM 24997</strain>
    </source>
</reference>
<keyword evidence="5 6" id="KW-0472">Membrane</keyword>
<dbReference type="RefSeq" id="WP_045670388.1">
    <property type="nucleotide sequence ID" value="NZ_CP011058.1"/>
</dbReference>
<evidence type="ECO:0000313" key="8">
    <source>
        <dbReference type="Proteomes" id="UP000032633"/>
    </source>
</evidence>
<evidence type="ECO:0000256" key="3">
    <source>
        <dbReference type="ARBA" id="ARBA00022692"/>
    </source>
</evidence>
<feature type="transmembrane region" description="Helical" evidence="6">
    <location>
        <begin position="243"/>
        <end position="260"/>
    </location>
</feature>
<evidence type="ECO:0000256" key="4">
    <source>
        <dbReference type="ARBA" id="ARBA00022989"/>
    </source>
</evidence>
<dbReference type="PANTHER" id="PTHR47089">
    <property type="entry name" value="ABC TRANSPORTER, PERMEASE PROTEIN"/>
    <property type="match status" value="1"/>
</dbReference>
<organism evidence="7 8">
    <name type="scientific">Paenibacillus beijingensis</name>
    <dbReference type="NCBI Taxonomy" id="1126833"/>
    <lineage>
        <taxon>Bacteria</taxon>
        <taxon>Bacillati</taxon>
        <taxon>Bacillota</taxon>
        <taxon>Bacilli</taxon>
        <taxon>Bacillales</taxon>
        <taxon>Paenibacillaceae</taxon>
        <taxon>Paenibacillus</taxon>
    </lineage>
</organism>
<gene>
    <name evidence="7" type="ORF">VN24_10580</name>
</gene>
<reference evidence="8" key="2">
    <citation type="submission" date="2015-03" db="EMBL/GenBank/DDBJ databases">
        <title>Genome sequence of Paenibacillus beijingensis strain DSM 24997T.</title>
        <authorList>
            <person name="Kwak Y."/>
            <person name="Shin J.-H."/>
        </authorList>
    </citation>
    <scope>NUCLEOTIDE SEQUENCE [LARGE SCALE GENOMIC DNA]</scope>
    <source>
        <strain evidence="8">DSM 24997</strain>
    </source>
</reference>
<feature type="transmembrane region" description="Helical" evidence="6">
    <location>
        <begin position="84"/>
        <end position="102"/>
    </location>
</feature>
<dbReference type="AlphaFoldDB" id="A0A0D5NIK7"/>
<dbReference type="PANTHER" id="PTHR47089:SF1">
    <property type="entry name" value="GUANOSINE ABC TRANSPORTER PERMEASE PROTEIN NUPP"/>
    <property type="match status" value="1"/>
</dbReference>
<sequence length="360" mass="38739">MNIFSKIFNKQSALIPLVAILLGLLFGAIVMLIGGYNPIDAYLALIDKVFGNPYDFGEALRAVTPLIFTGLCVAFAFRSGLFNIGAEGQFIAGMTGASIVGIKLNLPWFIHAPLAVVVGAVFGGLWAALAGYLKAKRGVNEVISTIMLNWIALFGANLIVNRLLIEKGQQRSVHIHDSASASMDWTSAILDNARIHWGTLVGLVCVAVFYIVLWKTKQGYELRASGHNPEAARYAGINVQRNIIKAMFISGLFAGLGGAFEVLGVFKYQAILTVSPGYGFDGIAVSLLGGNNPVGILLGSILFGFLSYGSAGMSFEADVPNEIIRIVIGSVIFFVASHGIVQLFLKPFYFKRARKRKEAV</sequence>
<feature type="transmembrane region" description="Helical" evidence="6">
    <location>
        <begin position="294"/>
        <end position="311"/>
    </location>
</feature>